<reference evidence="1" key="1">
    <citation type="submission" date="2020-11" db="EMBL/GenBank/DDBJ databases">
        <authorList>
            <person name="Tran Van P."/>
        </authorList>
    </citation>
    <scope>NUCLEOTIDE SEQUENCE</scope>
</reference>
<protein>
    <submittedName>
        <fullName evidence="1">Uncharacterized protein</fullName>
    </submittedName>
</protein>
<name>A0A7R9QC52_9ACAR</name>
<dbReference type="EMBL" id="OC877567">
    <property type="protein sequence ID" value="CAD7640104.1"/>
    <property type="molecule type" value="Genomic_DNA"/>
</dbReference>
<proteinExistence type="predicted"/>
<keyword evidence="2" id="KW-1185">Reference proteome</keyword>
<sequence length="107" mass="12458">MGHTLVTNALEFPSISRSTIRMSSSADRPRVRSSTFGSLQTLTRALRESLRLRKLRKQKRLRNEANSEQMRRRSKSVGNAFVDDEISDKVQNMREFDIRFLWNESGL</sequence>
<gene>
    <name evidence="1" type="ORF">OSB1V03_LOCUS18047</name>
</gene>
<evidence type="ECO:0000313" key="1">
    <source>
        <dbReference type="EMBL" id="CAD7640104.1"/>
    </source>
</evidence>
<organism evidence="1">
    <name type="scientific">Medioppia subpectinata</name>
    <dbReference type="NCBI Taxonomy" id="1979941"/>
    <lineage>
        <taxon>Eukaryota</taxon>
        <taxon>Metazoa</taxon>
        <taxon>Ecdysozoa</taxon>
        <taxon>Arthropoda</taxon>
        <taxon>Chelicerata</taxon>
        <taxon>Arachnida</taxon>
        <taxon>Acari</taxon>
        <taxon>Acariformes</taxon>
        <taxon>Sarcoptiformes</taxon>
        <taxon>Oribatida</taxon>
        <taxon>Brachypylina</taxon>
        <taxon>Oppioidea</taxon>
        <taxon>Oppiidae</taxon>
        <taxon>Medioppia</taxon>
    </lineage>
</organism>
<evidence type="ECO:0000313" key="2">
    <source>
        <dbReference type="Proteomes" id="UP000759131"/>
    </source>
</evidence>
<dbReference type="OrthoDB" id="10484769at2759"/>
<dbReference type="AlphaFoldDB" id="A0A7R9QC52"/>
<accession>A0A7R9QC52</accession>
<dbReference type="Proteomes" id="UP000759131">
    <property type="component" value="Unassembled WGS sequence"/>
</dbReference>
<dbReference type="EMBL" id="CAJPIZ010022992">
    <property type="protein sequence ID" value="CAG2118095.1"/>
    <property type="molecule type" value="Genomic_DNA"/>
</dbReference>